<comment type="caution">
    <text evidence="1">The sequence shown here is derived from an EMBL/GenBank/DDBJ whole genome shotgun (WGS) entry which is preliminary data.</text>
</comment>
<evidence type="ECO:0000313" key="2">
    <source>
        <dbReference type="Proteomes" id="UP001055811"/>
    </source>
</evidence>
<dbReference type="EMBL" id="CM042010">
    <property type="protein sequence ID" value="KAI3780921.1"/>
    <property type="molecule type" value="Genomic_DNA"/>
</dbReference>
<keyword evidence="2" id="KW-1185">Reference proteome</keyword>
<name>A0ACB9GCH3_CICIN</name>
<reference evidence="2" key="1">
    <citation type="journal article" date="2022" name="Mol. Ecol. Resour.">
        <title>The genomes of chicory, endive, great burdock and yacon provide insights into Asteraceae palaeo-polyploidization history and plant inulin production.</title>
        <authorList>
            <person name="Fan W."/>
            <person name="Wang S."/>
            <person name="Wang H."/>
            <person name="Wang A."/>
            <person name="Jiang F."/>
            <person name="Liu H."/>
            <person name="Zhao H."/>
            <person name="Xu D."/>
            <person name="Zhang Y."/>
        </authorList>
    </citation>
    <scope>NUCLEOTIDE SEQUENCE [LARGE SCALE GENOMIC DNA]</scope>
    <source>
        <strain evidence="2">cv. Punajuju</strain>
    </source>
</reference>
<organism evidence="1 2">
    <name type="scientific">Cichorium intybus</name>
    <name type="common">Chicory</name>
    <dbReference type="NCBI Taxonomy" id="13427"/>
    <lineage>
        <taxon>Eukaryota</taxon>
        <taxon>Viridiplantae</taxon>
        <taxon>Streptophyta</taxon>
        <taxon>Embryophyta</taxon>
        <taxon>Tracheophyta</taxon>
        <taxon>Spermatophyta</taxon>
        <taxon>Magnoliopsida</taxon>
        <taxon>eudicotyledons</taxon>
        <taxon>Gunneridae</taxon>
        <taxon>Pentapetalae</taxon>
        <taxon>asterids</taxon>
        <taxon>campanulids</taxon>
        <taxon>Asterales</taxon>
        <taxon>Asteraceae</taxon>
        <taxon>Cichorioideae</taxon>
        <taxon>Cichorieae</taxon>
        <taxon>Cichoriinae</taxon>
        <taxon>Cichorium</taxon>
    </lineage>
</organism>
<protein>
    <submittedName>
        <fullName evidence="1">Uncharacterized protein</fullName>
    </submittedName>
</protein>
<reference evidence="1 2" key="2">
    <citation type="journal article" date="2022" name="Mol. Ecol. Resour.">
        <title>The genomes of chicory, endive, great burdock and yacon provide insights into Asteraceae paleo-polyploidization history and plant inulin production.</title>
        <authorList>
            <person name="Fan W."/>
            <person name="Wang S."/>
            <person name="Wang H."/>
            <person name="Wang A."/>
            <person name="Jiang F."/>
            <person name="Liu H."/>
            <person name="Zhao H."/>
            <person name="Xu D."/>
            <person name="Zhang Y."/>
        </authorList>
    </citation>
    <scope>NUCLEOTIDE SEQUENCE [LARGE SCALE GENOMIC DNA]</scope>
    <source>
        <strain evidence="2">cv. Punajuju</strain>
        <tissue evidence="1">Leaves</tissue>
    </source>
</reference>
<proteinExistence type="predicted"/>
<sequence>MSSGVAPIALNPKLSRNRIRFLSPFDSETNMESVGFCFDKPLAATVFFLKKTQSGRNCDSFSLRYESLNFPASFLHKTRAKNPQMSSSLLSSSLMFTDPVASSLHQVCGKQNFCGVSWRRKQGLRKRMVVVKAGAKRVCFDKQCREGLVVGIDKLADAVSVTLGPKGRNVVLSESGTIKVINDALTIALILCDQCTQ</sequence>
<evidence type="ECO:0000313" key="1">
    <source>
        <dbReference type="EMBL" id="KAI3780921.1"/>
    </source>
</evidence>
<accession>A0ACB9GCH3</accession>
<gene>
    <name evidence="1" type="ORF">L2E82_10914</name>
</gene>
<dbReference type="Proteomes" id="UP001055811">
    <property type="component" value="Linkage Group LG02"/>
</dbReference>